<keyword evidence="8" id="KW-0378">Hydrolase</keyword>
<dbReference type="Pfam" id="PF00867">
    <property type="entry name" value="XPG_I"/>
    <property type="match status" value="1"/>
</dbReference>
<dbReference type="GO" id="GO:0048256">
    <property type="term" value="F:flap endonuclease activity"/>
    <property type="evidence" value="ECO:0007669"/>
    <property type="project" value="UniProtKB-ARBA"/>
</dbReference>
<dbReference type="Proteomes" id="UP001163105">
    <property type="component" value="Unassembled WGS sequence"/>
</dbReference>
<dbReference type="PANTHER" id="PTHR16171">
    <property type="entry name" value="DNA REPAIR PROTEIN COMPLEMENTING XP-G CELLS-RELATED"/>
    <property type="match status" value="1"/>
</dbReference>
<dbReference type="FunFam" id="1.10.150.20:FF:000030">
    <property type="entry name" value="Flap endonuclease GEN-like 1"/>
    <property type="match status" value="1"/>
</dbReference>
<feature type="region of interest" description="Disordered" evidence="15">
    <location>
        <begin position="1153"/>
        <end position="1187"/>
    </location>
</feature>
<dbReference type="GO" id="GO:0003697">
    <property type="term" value="F:single-stranded DNA binding"/>
    <property type="evidence" value="ECO:0007669"/>
    <property type="project" value="InterPro"/>
</dbReference>
<evidence type="ECO:0000256" key="1">
    <source>
        <dbReference type="ARBA" id="ARBA00001946"/>
    </source>
</evidence>
<dbReference type="PRINTS" id="PR00853">
    <property type="entry name" value="XPGRADSUPER"/>
</dbReference>
<feature type="coiled-coil region" evidence="14">
    <location>
        <begin position="850"/>
        <end position="877"/>
    </location>
</feature>
<feature type="compositionally biased region" description="Low complexity" evidence="15">
    <location>
        <begin position="768"/>
        <end position="781"/>
    </location>
</feature>
<evidence type="ECO:0000256" key="11">
    <source>
        <dbReference type="ARBA" id="ARBA00023242"/>
    </source>
</evidence>
<dbReference type="InterPro" id="IPR006084">
    <property type="entry name" value="XPG/Rad2"/>
</dbReference>
<feature type="compositionally biased region" description="Pro residues" evidence="15">
    <location>
        <begin position="716"/>
        <end position="729"/>
    </location>
</feature>
<evidence type="ECO:0000259" key="16">
    <source>
        <dbReference type="SMART" id="SM00484"/>
    </source>
</evidence>
<dbReference type="GO" id="GO:0005634">
    <property type="term" value="C:nucleus"/>
    <property type="evidence" value="ECO:0007669"/>
    <property type="project" value="UniProtKB-SubCell"/>
</dbReference>
<reference evidence="18" key="1">
    <citation type="submission" date="2023-01" db="EMBL/GenBank/DDBJ databases">
        <title>The growth and conidiation of Purpureocillium lavendulum are regulated by nitrogen source and histone H3K14 acetylation.</title>
        <authorList>
            <person name="Tang P."/>
            <person name="Han J."/>
            <person name="Zhang C."/>
            <person name="Tang P."/>
            <person name="Qi F."/>
            <person name="Zhang K."/>
            <person name="Liang L."/>
        </authorList>
    </citation>
    <scope>NUCLEOTIDE SEQUENCE</scope>
    <source>
        <strain evidence="18">YMF1.00683</strain>
    </source>
</reference>
<name>A0AB34FUG3_9HYPO</name>
<dbReference type="FunFam" id="3.40.50.1010:FF:000061">
    <property type="entry name" value="Single-stranded DNA endonuclease (Eurofung)"/>
    <property type="match status" value="1"/>
</dbReference>
<dbReference type="Pfam" id="PF00752">
    <property type="entry name" value="XPG_N"/>
    <property type="match status" value="1"/>
</dbReference>
<comment type="function">
    <text evidence="13">Single-stranded DNA endonuclease involved in excision repair of DNA damaged with UV light, bulky adducts, or cross-linking agents. Essential for the incision step of excision-repair.</text>
</comment>
<evidence type="ECO:0000256" key="4">
    <source>
        <dbReference type="ARBA" id="ARBA00022722"/>
    </source>
</evidence>
<feature type="compositionally biased region" description="Basic and acidic residues" evidence="15">
    <location>
        <begin position="628"/>
        <end position="643"/>
    </location>
</feature>
<evidence type="ECO:0000256" key="3">
    <source>
        <dbReference type="ARBA" id="ARBA00005283"/>
    </source>
</evidence>
<sequence length="1187" mass="132711">MGVNGLWTVVQPCARPTNLATLNRKRLAVDASIWIYQFLKAVRDKEGNALRNSHVVGFFRRICKLLWFGILPVFVFDGGAPALKRATIQKRQRRREGRRDDAVRTAGKLLAVQMQRIAVEEEERRKREQEDTDVAAREARLQEEDAADAGTADVGYMAEIGMSQKEKTETRRFYKQDAYHLPELDGGVASMGKPDDPRIMSVEELEEYARQFHSGEDINLYDFSKIDFDGDFFKSLPAPDRYNILNAARLRSRLRMGLSKDQLDDMFPDRMAFSRFQIERVKERNHLTQRLMAEVGMQGTDLTLGVNARVAGERDREYILVKNEGAEGGWALGVVSKDKEIGQAHKPIDVDAIEVQYQTKDMEEEEDEDDFEDVPIEGLNRLPKATPVNLGVTHAAREMAAQRQRFYENQSRPTANEDEGDDSLFVGGNTGEAASLLVDEPEERMHPEEEDDLNRAIAMSLKNQHDLDRESDADEEFEDVPEAAPQWTQKAAQESRPIMSTSGSMIAHIVNNRASAAVPKRKDQTAQESDSEDDMQAILARSRKVKATQPKPVVENKKNPFDGPLPFPKLDWRKSLFAKGPTEEGKAEGGQNDVADQGTDEMGGGFEVEQPQEQDGPLPLPPWLVDNTDIRESLKKQQDVEREINEEDRQEAEEENRKRRREMQDRLIEIESSSDDGSDIEIVEIPPSPKAKDGQESLTVDTLEKTSGVEDTQSVPSPPREPSKVPTPEPVFEEVEVPQNVQVADDAAEGTAQESATPEPEFEDVPEAEPTAAASASASATVREESPLFPEPPHVIFHHESQTQTGATAADDPFADLEYDEFSDAEDEELMMQMAAEAEEHARFASELNQKSAAQNKEDYEKELRALRSQQKKDRRDADEVTQVMITECQALLRLFGIPYITAPMEAEAQCAELVRLGIVDGIVTDDSDTFLFGGTRVYKNMFNSNKFVECYLGVDLEEEMSLSREQLISLAQLLGSDYTEGLPGVGPVTAIEILSEFPGKGGLDDFREWWTAVQSQNRPKEADASSPFRKKFRKSQATKLFLPPGFPNPAVYDAYLEPEVDRSAEPFQWGVPDLEGLRRFLMATIGWSKERTDEVLVPVIRDMNRRGVEGTQSNITRYFGGGVGVGAKEAFAPRQKAQGSKRMLAAVDKLRAKAGAADGSPEKGEGSSKKRRRTARGTVVDGDDDE</sequence>
<dbReference type="PANTHER" id="PTHR16171:SF7">
    <property type="entry name" value="DNA REPAIR PROTEIN RAD2"/>
    <property type="match status" value="1"/>
</dbReference>
<dbReference type="PROSITE" id="PS00842">
    <property type="entry name" value="XPG_2"/>
    <property type="match status" value="1"/>
</dbReference>
<dbReference type="SUPFAM" id="SSF47807">
    <property type="entry name" value="5' to 3' exonuclease, C-terminal subdomain"/>
    <property type="match status" value="1"/>
</dbReference>
<dbReference type="Gene3D" id="1.10.150.20">
    <property type="entry name" value="5' to 3' exonuclease, C-terminal subdomain"/>
    <property type="match status" value="1"/>
</dbReference>
<dbReference type="Gene3D" id="3.40.50.1010">
    <property type="entry name" value="5'-nuclease"/>
    <property type="match status" value="2"/>
</dbReference>
<keyword evidence="7" id="KW-0227">DNA damage</keyword>
<evidence type="ECO:0000256" key="2">
    <source>
        <dbReference type="ARBA" id="ARBA00004123"/>
    </source>
</evidence>
<feature type="compositionally biased region" description="Acidic residues" evidence="15">
    <location>
        <begin position="672"/>
        <end position="682"/>
    </location>
</feature>
<dbReference type="InterPro" id="IPR019974">
    <property type="entry name" value="XPG_CS"/>
</dbReference>
<gene>
    <name evidence="18" type="primary">ERCC5</name>
    <name evidence="18" type="ORF">O9K51_04156</name>
</gene>
<dbReference type="InterPro" id="IPR006086">
    <property type="entry name" value="XPG-I_dom"/>
</dbReference>
<protein>
    <submittedName>
        <fullName evidence="18">DNA excision repair protein (Rad2)</fullName>
    </submittedName>
</protein>
<feature type="compositionally biased region" description="Polar residues" evidence="15">
    <location>
        <begin position="486"/>
        <end position="504"/>
    </location>
</feature>
<dbReference type="InterPro" id="IPR001044">
    <property type="entry name" value="XPG/Rad2_eukaryotes"/>
</dbReference>
<dbReference type="SMART" id="SM00484">
    <property type="entry name" value="XPGI"/>
    <property type="match status" value="1"/>
</dbReference>
<comment type="cofactor">
    <cofactor evidence="1">
        <name>Mg(2+)</name>
        <dbReference type="ChEBI" id="CHEBI:18420"/>
    </cofactor>
</comment>
<evidence type="ECO:0000256" key="9">
    <source>
        <dbReference type="ARBA" id="ARBA00022842"/>
    </source>
</evidence>
<evidence type="ECO:0000256" key="14">
    <source>
        <dbReference type="SAM" id="Coils"/>
    </source>
</evidence>
<comment type="similarity">
    <text evidence="12">Belongs to the XPG/RAD2 endonuclease family. GEN subfamily.</text>
</comment>
<evidence type="ECO:0000259" key="17">
    <source>
        <dbReference type="SMART" id="SM00485"/>
    </source>
</evidence>
<proteinExistence type="inferred from homology"/>
<dbReference type="InterPro" id="IPR029060">
    <property type="entry name" value="PIN-like_dom_sf"/>
</dbReference>
<keyword evidence="5" id="KW-0479">Metal-binding</keyword>
<evidence type="ECO:0000256" key="10">
    <source>
        <dbReference type="ARBA" id="ARBA00023204"/>
    </source>
</evidence>
<keyword evidence="14" id="KW-0175">Coiled coil</keyword>
<accession>A0AB34FUG3</accession>
<dbReference type="InterPro" id="IPR008918">
    <property type="entry name" value="HhH2"/>
</dbReference>
<feature type="domain" description="XPG-I" evidence="16">
    <location>
        <begin position="894"/>
        <end position="963"/>
    </location>
</feature>
<evidence type="ECO:0000313" key="19">
    <source>
        <dbReference type="Proteomes" id="UP001163105"/>
    </source>
</evidence>
<dbReference type="InterPro" id="IPR006085">
    <property type="entry name" value="XPG_DNA_repair_N"/>
</dbReference>
<keyword evidence="11" id="KW-0539">Nucleus</keyword>
<keyword evidence="10" id="KW-0234">DNA repair</keyword>
<organism evidence="18 19">
    <name type="scientific">Purpureocillium lavendulum</name>
    <dbReference type="NCBI Taxonomy" id="1247861"/>
    <lineage>
        <taxon>Eukaryota</taxon>
        <taxon>Fungi</taxon>
        <taxon>Dikarya</taxon>
        <taxon>Ascomycota</taxon>
        <taxon>Pezizomycotina</taxon>
        <taxon>Sordariomycetes</taxon>
        <taxon>Hypocreomycetidae</taxon>
        <taxon>Hypocreales</taxon>
        <taxon>Ophiocordycipitaceae</taxon>
        <taxon>Purpureocillium</taxon>
    </lineage>
</organism>
<comment type="subcellular location">
    <subcellularLocation>
        <location evidence="2">Nucleus</location>
    </subcellularLocation>
</comment>
<keyword evidence="4" id="KW-0540">Nuclease</keyword>
<dbReference type="FunFam" id="3.40.50.1010:FF:000025">
    <property type="entry name" value="DNA repair protein RAD2"/>
    <property type="match status" value="1"/>
</dbReference>
<evidence type="ECO:0000256" key="7">
    <source>
        <dbReference type="ARBA" id="ARBA00022763"/>
    </source>
</evidence>
<evidence type="ECO:0000256" key="6">
    <source>
        <dbReference type="ARBA" id="ARBA00022759"/>
    </source>
</evidence>
<dbReference type="PRINTS" id="PR00066">
    <property type="entry name" value="XRODRMPGMNTG"/>
</dbReference>
<dbReference type="SUPFAM" id="SSF88723">
    <property type="entry name" value="PIN domain-like"/>
    <property type="match status" value="1"/>
</dbReference>
<evidence type="ECO:0000256" key="15">
    <source>
        <dbReference type="SAM" id="MobiDB-lite"/>
    </source>
</evidence>
<dbReference type="EMBL" id="JAQHRD010000003">
    <property type="protein sequence ID" value="KAJ6442977.1"/>
    <property type="molecule type" value="Genomic_DNA"/>
</dbReference>
<evidence type="ECO:0000313" key="18">
    <source>
        <dbReference type="EMBL" id="KAJ6442977.1"/>
    </source>
</evidence>
<dbReference type="InterPro" id="IPR036279">
    <property type="entry name" value="5-3_exonuclease_C_sf"/>
</dbReference>
<dbReference type="SMART" id="SM00279">
    <property type="entry name" value="HhH2"/>
    <property type="match status" value="1"/>
</dbReference>
<feature type="region of interest" description="Disordered" evidence="15">
    <location>
        <begin position="465"/>
        <end position="794"/>
    </location>
</feature>
<dbReference type="SMART" id="SM00485">
    <property type="entry name" value="XPGN"/>
    <property type="match status" value="1"/>
</dbReference>
<feature type="compositionally biased region" description="Acidic residues" evidence="15">
    <location>
        <begin position="471"/>
        <end position="481"/>
    </location>
</feature>
<dbReference type="AlphaFoldDB" id="A0AB34FUG3"/>
<keyword evidence="19" id="KW-1185">Reference proteome</keyword>
<dbReference type="GO" id="GO:0046872">
    <property type="term" value="F:metal ion binding"/>
    <property type="evidence" value="ECO:0007669"/>
    <property type="project" value="UniProtKB-KW"/>
</dbReference>
<evidence type="ECO:0000256" key="13">
    <source>
        <dbReference type="ARBA" id="ARBA00053135"/>
    </source>
</evidence>
<keyword evidence="9" id="KW-0460">Magnesium</keyword>
<feature type="domain" description="XPG N-terminal" evidence="17">
    <location>
        <begin position="1"/>
        <end position="98"/>
    </location>
</feature>
<dbReference type="CDD" id="cd09868">
    <property type="entry name" value="PIN_XPG_RAD2"/>
    <property type="match status" value="2"/>
</dbReference>
<dbReference type="GO" id="GO:0006289">
    <property type="term" value="P:nucleotide-excision repair"/>
    <property type="evidence" value="ECO:0007669"/>
    <property type="project" value="InterPro"/>
</dbReference>
<keyword evidence="6" id="KW-0255">Endonuclease</keyword>
<evidence type="ECO:0000256" key="8">
    <source>
        <dbReference type="ARBA" id="ARBA00022801"/>
    </source>
</evidence>
<evidence type="ECO:0000256" key="12">
    <source>
        <dbReference type="ARBA" id="ARBA00038112"/>
    </source>
</evidence>
<dbReference type="CDD" id="cd09904">
    <property type="entry name" value="H3TH_XPG"/>
    <property type="match status" value="1"/>
</dbReference>
<evidence type="ECO:0000256" key="5">
    <source>
        <dbReference type="ARBA" id="ARBA00022723"/>
    </source>
</evidence>
<feature type="region of interest" description="Disordered" evidence="15">
    <location>
        <begin position="406"/>
        <end position="429"/>
    </location>
</feature>
<comment type="similarity">
    <text evidence="3">Belongs to the XPG/RAD2 endonuclease family. XPG subfamily.</text>
</comment>
<comment type="caution">
    <text evidence="18">The sequence shown here is derived from an EMBL/GenBank/DDBJ whole genome shotgun (WGS) entry which is preliminary data.</text>
</comment>
<feature type="compositionally biased region" description="Acidic residues" evidence="15">
    <location>
        <begin position="644"/>
        <end position="654"/>
    </location>
</feature>